<dbReference type="PANTHER" id="PTHR31299">
    <property type="entry name" value="ESTERASE, PUTATIVE (AFU_ORTHOLOGUE AFUA_1G05850)-RELATED"/>
    <property type="match status" value="1"/>
</dbReference>
<keyword evidence="1" id="KW-0472">Membrane</keyword>
<sequence length="417" mass="47731">MKKRTKHSKIWYIVFGLLGVIVLAAFIFMHLGGFSTGENANPEEFAKYAQSVEDITIPENAKIIALGEATHGNVEFQQLKLDVFKQMVEDYGVRAFVLEGDYGGCEQVNRYIHGGEGTAQEAAAAIGFAIYRTDEMAELISYMKQYNESAAEGEDLRFYGSDMQRIYYSFQFLNEACKELGVDTTILQKLMDGENWSSEYDYLTRMEIINQVKNELKGKNDSTKAIHFADMILQYCELQDLTDTDGSTLRDRFMAENVQWILQQEQQRGYERIFVTGHNSHVAKWGSFDSMGKLLSNETDDGYYVIGTDFYRTRCNMPTRSSKRRTNQVFYSHNPLAKTAKMAGLDICWLDFENVPGNSELAELISQYIYMGTLGEGYSWFMRILPPTYRMFQPPAILYDSMIFVADANPTKIIKEK</sequence>
<accession>A0A174FMC0</accession>
<evidence type="ECO:0000256" key="1">
    <source>
        <dbReference type="SAM" id="Phobius"/>
    </source>
</evidence>
<dbReference type="Gene3D" id="3.40.1660.10">
    <property type="entry name" value="EreA-like (biosynthetic domain)"/>
    <property type="match status" value="1"/>
</dbReference>
<protein>
    <submittedName>
        <fullName evidence="2">Erythromycin esterase</fullName>
    </submittedName>
</protein>
<keyword evidence="1" id="KW-0812">Transmembrane</keyword>
<dbReference type="Pfam" id="PF05139">
    <property type="entry name" value="Erythro_esteras"/>
    <property type="match status" value="1"/>
</dbReference>
<dbReference type="RefSeq" id="WP_055277260.1">
    <property type="nucleotide sequence ID" value="NZ_CYZV01000027.1"/>
</dbReference>
<dbReference type="InterPro" id="IPR052036">
    <property type="entry name" value="Hydrolase/PRTase-associated"/>
</dbReference>
<feature type="transmembrane region" description="Helical" evidence="1">
    <location>
        <begin position="12"/>
        <end position="32"/>
    </location>
</feature>
<proteinExistence type="predicted"/>
<dbReference type="GO" id="GO:0046677">
    <property type="term" value="P:response to antibiotic"/>
    <property type="evidence" value="ECO:0007669"/>
    <property type="project" value="InterPro"/>
</dbReference>
<dbReference type="PANTHER" id="PTHR31299:SF0">
    <property type="entry name" value="ESTERASE, PUTATIVE (AFU_ORTHOLOGUE AFUA_1G05850)-RELATED"/>
    <property type="match status" value="1"/>
</dbReference>
<keyword evidence="1" id="KW-1133">Transmembrane helix</keyword>
<dbReference type="Gene3D" id="1.20.1440.30">
    <property type="entry name" value="Biosynthetic Protein domain"/>
    <property type="match status" value="1"/>
</dbReference>
<dbReference type="Gene3D" id="3.30.1870.10">
    <property type="entry name" value="EreA-like, domain 2"/>
    <property type="match status" value="1"/>
</dbReference>
<name>A0A174FMC0_9CLOT</name>
<evidence type="ECO:0000313" key="3">
    <source>
        <dbReference type="Proteomes" id="UP000095558"/>
    </source>
</evidence>
<dbReference type="SUPFAM" id="SSF159501">
    <property type="entry name" value="EreA/ChaN-like"/>
    <property type="match status" value="1"/>
</dbReference>
<dbReference type="EMBL" id="CYZV01000027">
    <property type="protein sequence ID" value="CUO50006.1"/>
    <property type="molecule type" value="Genomic_DNA"/>
</dbReference>
<evidence type="ECO:0000313" key="2">
    <source>
        <dbReference type="EMBL" id="CUO50006.1"/>
    </source>
</evidence>
<dbReference type="InterPro" id="IPR007815">
    <property type="entry name" value="Emycin_Estase"/>
</dbReference>
<dbReference type="OrthoDB" id="9810066at2"/>
<reference evidence="2 3" key="1">
    <citation type="submission" date="2015-09" db="EMBL/GenBank/DDBJ databases">
        <authorList>
            <consortium name="Pathogen Informatics"/>
        </authorList>
    </citation>
    <scope>NUCLEOTIDE SEQUENCE [LARGE SCALE GENOMIC DNA]</scope>
    <source>
        <strain evidence="2 3">2789STDY5834855</strain>
    </source>
</reference>
<organism evidence="2 3">
    <name type="scientific">Clostridium disporicum</name>
    <dbReference type="NCBI Taxonomy" id="84024"/>
    <lineage>
        <taxon>Bacteria</taxon>
        <taxon>Bacillati</taxon>
        <taxon>Bacillota</taxon>
        <taxon>Clostridia</taxon>
        <taxon>Eubacteriales</taxon>
        <taxon>Clostridiaceae</taxon>
        <taxon>Clostridium</taxon>
    </lineage>
</organism>
<dbReference type="CDD" id="cd14728">
    <property type="entry name" value="Ere-like"/>
    <property type="match status" value="1"/>
</dbReference>
<dbReference type="AlphaFoldDB" id="A0A174FMC0"/>
<gene>
    <name evidence="2" type="ORF">ERS852470_02526</name>
</gene>
<dbReference type="Proteomes" id="UP000095558">
    <property type="component" value="Unassembled WGS sequence"/>
</dbReference>